<organism evidence="1 2">
    <name type="scientific">Halobaculum gomorrense</name>
    <dbReference type="NCBI Taxonomy" id="43928"/>
    <lineage>
        <taxon>Archaea</taxon>
        <taxon>Methanobacteriati</taxon>
        <taxon>Methanobacteriota</taxon>
        <taxon>Stenosarchaea group</taxon>
        <taxon>Halobacteria</taxon>
        <taxon>Halobacteriales</taxon>
        <taxon>Haloferacaceae</taxon>
        <taxon>Halobaculum</taxon>
    </lineage>
</organism>
<dbReference type="InterPro" id="IPR043899">
    <property type="entry name" value="DUF5789"/>
</dbReference>
<dbReference type="OrthoDB" id="317711at2157"/>
<accession>A0A1M5TS50</accession>
<dbReference type="RefSeq" id="WP_073310691.1">
    <property type="nucleotide sequence ID" value="NZ_FQWV01000008.1"/>
</dbReference>
<protein>
    <recommendedName>
        <fullName evidence="3">DUF2795 domain-containing protein</fullName>
    </recommendedName>
</protein>
<keyword evidence="2" id="KW-1185">Reference proteome</keyword>
<evidence type="ECO:0000313" key="1">
    <source>
        <dbReference type="EMBL" id="SHH53597.1"/>
    </source>
</evidence>
<name>A0A1M5TS50_9EURY</name>
<proteinExistence type="predicted"/>
<gene>
    <name evidence="1" type="ORF">SAMN05443636_2823</name>
</gene>
<dbReference type="EMBL" id="FQWV01000008">
    <property type="protein sequence ID" value="SHH53597.1"/>
    <property type="molecule type" value="Genomic_DNA"/>
</dbReference>
<dbReference type="Proteomes" id="UP000184357">
    <property type="component" value="Unassembled WGS sequence"/>
</dbReference>
<reference evidence="1 2" key="1">
    <citation type="submission" date="2016-11" db="EMBL/GenBank/DDBJ databases">
        <authorList>
            <person name="Jaros S."/>
            <person name="Januszkiewicz K."/>
            <person name="Wedrychowicz H."/>
        </authorList>
    </citation>
    <scope>NUCLEOTIDE SEQUENCE [LARGE SCALE GENOMIC DNA]</scope>
    <source>
        <strain evidence="1 2">DSM 9297</strain>
    </source>
</reference>
<sequence>MAARPPQGDTSEPESIEFGIAALDERLDRAGVRFPATTEELIASMGDTRVPYDAAGNSLDLAEVLRELPEEEFESERDLLNRLHPIFEDRRRSGAGSLLGRVRSILPF</sequence>
<evidence type="ECO:0000313" key="2">
    <source>
        <dbReference type="Proteomes" id="UP000184357"/>
    </source>
</evidence>
<dbReference type="Pfam" id="PF19102">
    <property type="entry name" value="DUF5789"/>
    <property type="match status" value="1"/>
</dbReference>
<evidence type="ECO:0008006" key="3">
    <source>
        <dbReference type="Google" id="ProtNLM"/>
    </source>
</evidence>
<dbReference type="AlphaFoldDB" id="A0A1M5TS50"/>